<evidence type="ECO:0000313" key="2">
    <source>
        <dbReference type="Proteomes" id="UP000887320"/>
    </source>
</evidence>
<dbReference type="AlphaFoldDB" id="A0A6A1RTL2"/>
<evidence type="ECO:0000313" key="1">
    <source>
        <dbReference type="EMBL" id="MCF0265293.1"/>
    </source>
</evidence>
<name>A0A6A1RTL2_ACIGI</name>
<comment type="caution">
    <text evidence="1">The sequence shown here is derived from an EMBL/GenBank/DDBJ whole genome shotgun (WGS) entry which is preliminary data.</text>
</comment>
<proteinExistence type="predicted"/>
<organism evidence="1 2">
    <name type="scientific">Acinetobacter guillouiae</name>
    <name type="common">Acinetobacter genomosp. 11</name>
    <dbReference type="NCBI Taxonomy" id="106649"/>
    <lineage>
        <taxon>Bacteria</taxon>
        <taxon>Pseudomonadati</taxon>
        <taxon>Pseudomonadota</taxon>
        <taxon>Gammaproteobacteria</taxon>
        <taxon>Moraxellales</taxon>
        <taxon>Moraxellaceae</taxon>
        <taxon>Acinetobacter</taxon>
    </lineage>
</organism>
<reference evidence="1" key="1">
    <citation type="submission" date="2021-07" db="EMBL/GenBank/DDBJ databases">
        <authorList>
            <person name="Fernandez M."/>
            <person name="Pereira P."/>
            <person name="Torres Tejerizo G.A."/>
            <person name="Gonzalez P."/>
            <person name="Agostini E."/>
        </authorList>
    </citation>
    <scope>NUCLEOTIDE SEQUENCE</scope>
    <source>
        <strain evidence="1">SFC 500-1A</strain>
    </source>
</reference>
<gene>
    <name evidence="1" type="ORF">KW868_12605</name>
</gene>
<dbReference type="Proteomes" id="UP000887320">
    <property type="component" value="Unassembled WGS sequence"/>
</dbReference>
<dbReference type="RefSeq" id="WP_004720270.1">
    <property type="nucleotide sequence ID" value="NZ_BBRY01000032.1"/>
</dbReference>
<sequence length="101" mass="11889">MSYKHNNLMAMRQSWWDDESTPNVKIEKQFFQQTLTEQGVYEAPSLDDVKYFFFSLPSIIIVKGYALGFTNQSVKDLIINYIASNKQGLILRKELKIQFRM</sequence>
<accession>A0A6A1RTL2</accession>
<dbReference type="EMBL" id="JAHWXT010000004">
    <property type="protein sequence ID" value="MCF0265293.1"/>
    <property type="molecule type" value="Genomic_DNA"/>
</dbReference>
<protein>
    <submittedName>
        <fullName evidence="1">Uncharacterized protein</fullName>
    </submittedName>
</protein>